<sequence length="600" mass="69753">MSYRPSSARRQQTSINPITGEKIDYNKKSHFTNDQTAPIIPSLDLTDVSDSDRQPPPSARQYNGSARPSTAQGGVSARVGSYRPESRAYGNFDHQQAIYTNRHGNALQNTQYDLNPGRVPAMDIKVVYPPHPMSARTQRALSTRLPDSVRPAMILDGKVDYTPRPNLHSSVNSAIDEFQLAWLESGNHQDSLKKVAAEEQNEQRKQELMNEQVLSDQLSRYVLSDIEQEDDRHKPYIMQQQPRRNLDRRMHDTRVKTSTSLTENLLSKRIRFSCRIVTRDGKDALRELFGFYFMLDRTLAVYEYRILGKRSNALPLIPRGQYIHLSGYNQGQPYTLLDFYHGARIDFDTRSIMSLPETVRHRTKLTISIISINEQEKQTLLLDGIQDQKRRDILYAIKHPYSTEQLDYQRYLADVHQLTKPQIKQRTLIVYTSLAEYYRRRANVTRHEDKDPICICEKEDLLAGLHEYKIHLSAGHFSYIWSHMSIQGESNEFLNLLFGELNEKRFAQVIKAYSKVDPSKTGYTNIDTIKKFVNLYGHPYAIHNRLSDEQLWTRFCDTFRFAIDYPRISYSEFLNVYEALSIAVDQDDDFIHLINNTWHM</sequence>
<keyword evidence="1" id="KW-0479">Metal-binding</keyword>
<dbReference type="InterPro" id="IPR011992">
    <property type="entry name" value="EF-hand-dom_pair"/>
</dbReference>
<evidence type="ECO:0000259" key="5">
    <source>
        <dbReference type="Pfam" id="PF25348"/>
    </source>
</evidence>
<feature type="compositionally biased region" description="Polar residues" evidence="4">
    <location>
        <begin position="60"/>
        <end position="73"/>
    </location>
</feature>
<evidence type="ECO:0000313" key="6">
    <source>
        <dbReference type="EMBL" id="CAF0781352.1"/>
    </source>
</evidence>
<dbReference type="PANTHER" id="PTHR34524">
    <property type="entry name" value="CALCYPHOSIN"/>
    <property type="match status" value="1"/>
</dbReference>
<feature type="domain" description="Calcyphosin-2 PH" evidence="5">
    <location>
        <begin position="284"/>
        <end position="387"/>
    </location>
</feature>
<name>A0A813RBN6_9BILA</name>
<reference evidence="6" key="1">
    <citation type="submission" date="2021-02" db="EMBL/GenBank/DDBJ databases">
        <authorList>
            <person name="Nowell W R."/>
        </authorList>
    </citation>
    <scope>NUCLEOTIDE SEQUENCE</scope>
</reference>
<dbReference type="OrthoDB" id="6280085at2759"/>
<evidence type="ECO:0000256" key="4">
    <source>
        <dbReference type="SAM" id="MobiDB-lite"/>
    </source>
</evidence>
<accession>A0A813RBN6</accession>
<organism evidence="6 9">
    <name type="scientific">Adineta steineri</name>
    <dbReference type="NCBI Taxonomy" id="433720"/>
    <lineage>
        <taxon>Eukaryota</taxon>
        <taxon>Metazoa</taxon>
        <taxon>Spiralia</taxon>
        <taxon>Gnathifera</taxon>
        <taxon>Rotifera</taxon>
        <taxon>Eurotatoria</taxon>
        <taxon>Bdelloidea</taxon>
        <taxon>Adinetida</taxon>
        <taxon>Adinetidae</taxon>
        <taxon>Adineta</taxon>
    </lineage>
</organism>
<dbReference type="Proteomes" id="UP000663877">
    <property type="component" value="Unassembled WGS sequence"/>
</dbReference>
<dbReference type="SUPFAM" id="SSF47473">
    <property type="entry name" value="EF-hand"/>
    <property type="match status" value="1"/>
</dbReference>
<dbReference type="InterPro" id="IPR057461">
    <property type="entry name" value="CAYP2_PH"/>
</dbReference>
<dbReference type="Proteomes" id="UP000663832">
    <property type="component" value="Unassembled WGS sequence"/>
</dbReference>
<dbReference type="PANTHER" id="PTHR34524:SF1">
    <property type="entry name" value="CILIA- AND FLAGELLA-ASSOCIATED PROTEIN 68"/>
    <property type="match status" value="1"/>
</dbReference>
<feature type="compositionally biased region" description="Polar residues" evidence="4">
    <location>
        <begin position="1"/>
        <end position="17"/>
    </location>
</feature>
<dbReference type="Pfam" id="PF25348">
    <property type="entry name" value="PH_CAYP2"/>
    <property type="match status" value="1"/>
</dbReference>
<keyword evidence="3" id="KW-0106">Calcium</keyword>
<keyword evidence="2" id="KW-0677">Repeat</keyword>
<comment type="caution">
    <text evidence="6">The sequence shown here is derived from an EMBL/GenBank/DDBJ whole genome shotgun (WGS) entry which is preliminary data.</text>
</comment>
<dbReference type="InterPro" id="IPR051581">
    <property type="entry name" value="Ca-bind"/>
</dbReference>
<feature type="region of interest" description="Disordered" evidence="4">
    <location>
        <begin position="1"/>
        <end position="79"/>
    </location>
</feature>
<evidence type="ECO:0000256" key="1">
    <source>
        <dbReference type="ARBA" id="ARBA00022723"/>
    </source>
</evidence>
<evidence type="ECO:0000313" key="9">
    <source>
        <dbReference type="Proteomes" id="UP000663832"/>
    </source>
</evidence>
<dbReference type="Gene3D" id="1.10.238.10">
    <property type="entry name" value="EF-hand"/>
    <property type="match status" value="1"/>
</dbReference>
<dbReference type="GO" id="GO:0046872">
    <property type="term" value="F:metal ion binding"/>
    <property type="evidence" value="ECO:0007669"/>
    <property type="project" value="UniProtKB-KW"/>
</dbReference>
<dbReference type="EMBL" id="CAJNOM010000012">
    <property type="protein sequence ID" value="CAF0785579.1"/>
    <property type="molecule type" value="Genomic_DNA"/>
</dbReference>
<protein>
    <recommendedName>
        <fullName evidence="5">Calcyphosin-2 PH domain-containing protein</fullName>
    </recommendedName>
</protein>
<evidence type="ECO:0000313" key="8">
    <source>
        <dbReference type="EMBL" id="CAF0811274.1"/>
    </source>
</evidence>
<dbReference type="EMBL" id="CAJNOM010000011">
    <property type="protein sequence ID" value="CAF0781352.1"/>
    <property type="molecule type" value="Genomic_DNA"/>
</dbReference>
<keyword evidence="9" id="KW-1185">Reference proteome</keyword>
<gene>
    <name evidence="8" type="ORF">BJG266_LOCUS5749</name>
    <name evidence="6" type="ORF">QVE165_LOCUS3180</name>
    <name evidence="7" type="ORF">QVE165_LOCUS3406</name>
</gene>
<proteinExistence type="predicted"/>
<dbReference type="EMBL" id="CAJNOI010000015">
    <property type="protein sequence ID" value="CAF0811274.1"/>
    <property type="molecule type" value="Genomic_DNA"/>
</dbReference>
<evidence type="ECO:0000313" key="7">
    <source>
        <dbReference type="EMBL" id="CAF0785579.1"/>
    </source>
</evidence>
<evidence type="ECO:0000256" key="3">
    <source>
        <dbReference type="ARBA" id="ARBA00022837"/>
    </source>
</evidence>
<dbReference type="AlphaFoldDB" id="A0A813RBN6"/>
<evidence type="ECO:0000256" key="2">
    <source>
        <dbReference type="ARBA" id="ARBA00022737"/>
    </source>
</evidence>